<evidence type="ECO:0000313" key="10">
    <source>
        <dbReference type="EMBL" id="MSU08967.1"/>
    </source>
</evidence>
<dbReference type="InterPro" id="IPR008276">
    <property type="entry name" value="C_nuclsd_transpt"/>
</dbReference>
<dbReference type="Pfam" id="PF07662">
    <property type="entry name" value="Nucleos_tra2_C"/>
    <property type="match status" value="1"/>
</dbReference>
<name>A0A6I2UE36_9FIRM</name>
<evidence type="ECO:0000256" key="7">
    <source>
        <dbReference type="SAM" id="Phobius"/>
    </source>
</evidence>
<evidence type="ECO:0000256" key="6">
    <source>
        <dbReference type="ARBA" id="ARBA00023136"/>
    </source>
</evidence>
<protein>
    <submittedName>
        <fullName evidence="10">NupC/NupG family nucleoside CNT transporter</fullName>
    </submittedName>
</protein>
<dbReference type="PANTHER" id="PTHR10590">
    <property type="entry name" value="SODIUM/NUCLEOSIDE COTRANSPORTER"/>
    <property type="match status" value="1"/>
</dbReference>
<feature type="domain" description="Concentrative nucleoside transporter N-terminal" evidence="8">
    <location>
        <begin position="8"/>
        <end position="81"/>
    </location>
</feature>
<feature type="domain" description="Concentrative nucleoside transporter C-terminal" evidence="9">
    <location>
        <begin position="171"/>
        <end position="363"/>
    </location>
</feature>
<keyword evidence="5 7" id="KW-1133">Transmembrane helix</keyword>
<dbReference type="AlphaFoldDB" id="A0A6I2UE36"/>
<feature type="transmembrane region" description="Helical" evidence="7">
    <location>
        <begin position="166"/>
        <end position="184"/>
    </location>
</feature>
<dbReference type="InterPro" id="IPR002668">
    <property type="entry name" value="CNT_N_dom"/>
</dbReference>
<evidence type="ECO:0000256" key="2">
    <source>
        <dbReference type="ARBA" id="ARBA00009033"/>
    </source>
</evidence>
<dbReference type="GeneID" id="96778900"/>
<dbReference type="Pfam" id="PF01773">
    <property type="entry name" value="Nucleos_tra2_N"/>
    <property type="match status" value="1"/>
</dbReference>
<dbReference type="InterPro" id="IPR011657">
    <property type="entry name" value="CNT_C_dom"/>
</dbReference>
<evidence type="ECO:0000256" key="5">
    <source>
        <dbReference type="ARBA" id="ARBA00022989"/>
    </source>
</evidence>
<proteinExistence type="inferred from homology"/>
<feature type="transmembrane region" description="Helical" evidence="7">
    <location>
        <begin position="313"/>
        <end position="332"/>
    </location>
</feature>
<comment type="caution">
    <text evidence="10">The sequence shown here is derived from an EMBL/GenBank/DDBJ whole genome shotgun (WGS) entry which is preliminary data.</text>
</comment>
<evidence type="ECO:0000259" key="9">
    <source>
        <dbReference type="Pfam" id="PF07662"/>
    </source>
</evidence>
<feature type="transmembrane region" description="Helical" evidence="7">
    <location>
        <begin position="88"/>
        <end position="118"/>
    </location>
</feature>
<gene>
    <name evidence="10" type="ORF">FYJ84_08220</name>
</gene>
<dbReference type="Proteomes" id="UP000433181">
    <property type="component" value="Unassembled WGS sequence"/>
</dbReference>
<keyword evidence="3" id="KW-1003">Cell membrane</keyword>
<feature type="transmembrane region" description="Helical" evidence="7">
    <location>
        <begin position="242"/>
        <end position="263"/>
    </location>
</feature>
<feature type="transmembrane region" description="Helical" evidence="7">
    <location>
        <begin position="6"/>
        <end position="23"/>
    </location>
</feature>
<sequence length="368" mass="38346">MQLAMNLLGIVVVIGLCWLLSWHRRDVNWRLVGKALAIQFLLAIFIVKVPVGQQVIAVLSDGVTAVVNSGKDGVAFVFGDLADSSKGFIFVVQALANIIFVSGLVELLYYLGVIGFVVKKLGWVVRKLIGSTETESFIATANMFLGQTSSPVLISRYIGHMTRSEILVILVAGMGSILISKIILPEVETAESLDELAIDGKGSNSSPIEAVINGASVGVTIVIGISASLIAIIGLVALLNMILGFAGLSLEIIFGYIFAPFGYLMGFDGAAALQEGTLLGQKIALNEFVAFSNLGSFIGTLDARTAMMASISLAGFANVGSMAICVGGIGALCPGKKGVLSQLVLRGMIGGALLSILSAMLCGLVALF</sequence>
<feature type="transmembrane region" description="Helical" evidence="7">
    <location>
        <begin position="283"/>
        <end position="301"/>
    </location>
</feature>
<reference evidence="10 11" key="1">
    <citation type="submission" date="2019-08" db="EMBL/GenBank/DDBJ databases">
        <title>In-depth cultivation of the pig gut microbiome towards novel bacterial diversity and tailored functional studies.</title>
        <authorList>
            <person name="Wylensek D."/>
            <person name="Hitch T.C.A."/>
            <person name="Clavel T."/>
        </authorList>
    </citation>
    <scope>NUCLEOTIDE SEQUENCE [LARGE SCALE GENOMIC DNA]</scope>
    <source>
        <strain evidence="10 11">WCA-693-APC-5D-A</strain>
    </source>
</reference>
<evidence type="ECO:0000256" key="1">
    <source>
        <dbReference type="ARBA" id="ARBA00004651"/>
    </source>
</evidence>
<keyword evidence="11" id="KW-1185">Reference proteome</keyword>
<evidence type="ECO:0000256" key="3">
    <source>
        <dbReference type="ARBA" id="ARBA00022475"/>
    </source>
</evidence>
<evidence type="ECO:0000259" key="8">
    <source>
        <dbReference type="Pfam" id="PF01773"/>
    </source>
</evidence>
<organism evidence="10 11">
    <name type="scientific">Anaerovibrio slackiae</name>
    <dbReference type="NCBI Taxonomy" id="2652309"/>
    <lineage>
        <taxon>Bacteria</taxon>
        <taxon>Bacillati</taxon>
        <taxon>Bacillota</taxon>
        <taxon>Negativicutes</taxon>
        <taxon>Selenomonadales</taxon>
        <taxon>Selenomonadaceae</taxon>
        <taxon>Anaerovibrio</taxon>
    </lineage>
</organism>
<comment type="similarity">
    <text evidence="2">Belongs to the concentrative nucleoside transporter (CNT) (TC 2.A.41) family.</text>
</comment>
<evidence type="ECO:0000313" key="11">
    <source>
        <dbReference type="Proteomes" id="UP000433181"/>
    </source>
</evidence>
<comment type="subcellular location">
    <subcellularLocation>
        <location evidence="1">Cell membrane</location>
        <topology evidence="1">Multi-pass membrane protein</topology>
    </subcellularLocation>
</comment>
<keyword evidence="4 7" id="KW-0812">Transmembrane</keyword>
<dbReference type="GO" id="GO:0015293">
    <property type="term" value="F:symporter activity"/>
    <property type="evidence" value="ECO:0007669"/>
    <property type="project" value="TreeGrafter"/>
</dbReference>
<dbReference type="PANTHER" id="PTHR10590:SF4">
    <property type="entry name" value="SOLUTE CARRIER FAMILY 28 MEMBER 3"/>
    <property type="match status" value="1"/>
</dbReference>
<dbReference type="RefSeq" id="WP_154407128.1">
    <property type="nucleotide sequence ID" value="NZ_VUNR01000014.1"/>
</dbReference>
<feature type="transmembrane region" description="Helical" evidence="7">
    <location>
        <begin position="344"/>
        <end position="367"/>
    </location>
</feature>
<feature type="transmembrane region" description="Helical" evidence="7">
    <location>
        <begin position="35"/>
        <end position="56"/>
    </location>
</feature>
<accession>A0A6I2UE36</accession>
<feature type="transmembrane region" description="Helical" evidence="7">
    <location>
        <begin position="210"/>
        <end position="235"/>
    </location>
</feature>
<dbReference type="EMBL" id="VUNR01000014">
    <property type="protein sequence ID" value="MSU08967.1"/>
    <property type="molecule type" value="Genomic_DNA"/>
</dbReference>
<evidence type="ECO:0000256" key="4">
    <source>
        <dbReference type="ARBA" id="ARBA00022692"/>
    </source>
</evidence>
<keyword evidence="6 7" id="KW-0472">Membrane</keyword>
<dbReference type="GO" id="GO:0005886">
    <property type="term" value="C:plasma membrane"/>
    <property type="evidence" value="ECO:0007669"/>
    <property type="project" value="UniProtKB-SubCell"/>
</dbReference>
<dbReference type="GO" id="GO:0005337">
    <property type="term" value="F:nucleoside transmembrane transporter activity"/>
    <property type="evidence" value="ECO:0007669"/>
    <property type="project" value="InterPro"/>
</dbReference>